<keyword evidence="3" id="KW-1185">Reference proteome</keyword>
<dbReference type="Gene3D" id="3.30.710.10">
    <property type="entry name" value="Potassium Channel Kv1.1, Chain A"/>
    <property type="match status" value="1"/>
</dbReference>
<gene>
    <name evidence="2" type="ORF">F8M41_022676</name>
</gene>
<dbReference type="SUPFAM" id="SSF54695">
    <property type="entry name" value="POZ domain"/>
    <property type="match status" value="1"/>
</dbReference>
<dbReference type="InterPro" id="IPR011333">
    <property type="entry name" value="SKP1/BTB/POZ_sf"/>
</dbReference>
<dbReference type="PROSITE" id="PS50097">
    <property type="entry name" value="BTB"/>
    <property type="match status" value="1"/>
</dbReference>
<name>A0A8H4ETM6_GIGMA</name>
<dbReference type="Proteomes" id="UP000439903">
    <property type="component" value="Unassembled WGS sequence"/>
</dbReference>
<feature type="domain" description="BTB" evidence="1">
    <location>
        <begin position="33"/>
        <end position="90"/>
    </location>
</feature>
<evidence type="ECO:0000313" key="3">
    <source>
        <dbReference type="Proteomes" id="UP000439903"/>
    </source>
</evidence>
<proteinExistence type="predicted"/>
<dbReference type="Pfam" id="PF00651">
    <property type="entry name" value="BTB"/>
    <property type="match status" value="1"/>
</dbReference>
<dbReference type="EMBL" id="WTPW01000072">
    <property type="protein sequence ID" value="KAF0552070.1"/>
    <property type="molecule type" value="Genomic_DNA"/>
</dbReference>
<comment type="caution">
    <text evidence="2">The sequence shown here is derived from an EMBL/GenBank/DDBJ whole genome shotgun (WGS) entry which is preliminary data.</text>
</comment>
<protein>
    <submittedName>
        <fullName evidence="2">Btb/poz domain-containing protein 9</fullName>
    </submittedName>
</protein>
<organism evidence="2 3">
    <name type="scientific">Gigaspora margarita</name>
    <dbReference type="NCBI Taxonomy" id="4874"/>
    <lineage>
        <taxon>Eukaryota</taxon>
        <taxon>Fungi</taxon>
        <taxon>Fungi incertae sedis</taxon>
        <taxon>Mucoromycota</taxon>
        <taxon>Glomeromycotina</taxon>
        <taxon>Glomeromycetes</taxon>
        <taxon>Diversisporales</taxon>
        <taxon>Gigasporaceae</taxon>
        <taxon>Gigaspora</taxon>
    </lineage>
</organism>
<evidence type="ECO:0000259" key="1">
    <source>
        <dbReference type="PROSITE" id="PS50097"/>
    </source>
</evidence>
<dbReference type="InterPro" id="IPR000210">
    <property type="entry name" value="BTB/POZ_dom"/>
</dbReference>
<sequence>MTYIPIINQMFTTKLSDKLTKDLITLLEEDDKHNVVIETGEEPNVKNFKAHHYILEMRSPYFHQALSSRCVKQDDGIYRFKKTEYFTRNV</sequence>
<dbReference type="AlphaFoldDB" id="A0A8H4ETM6"/>
<evidence type="ECO:0000313" key="2">
    <source>
        <dbReference type="EMBL" id="KAF0552070.1"/>
    </source>
</evidence>
<accession>A0A8H4ETM6</accession>
<dbReference type="OrthoDB" id="298084at2759"/>
<reference evidence="2 3" key="1">
    <citation type="journal article" date="2019" name="Environ. Microbiol.">
        <title>At the nexus of three kingdoms: the genome of the mycorrhizal fungus Gigaspora margarita provides insights into plant, endobacterial and fungal interactions.</title>
        <authorList>
            <person name="Venice F."/>
            <person name="Ghignone S."/>
            <person name="Salvioli di Fossalunga A."/>
            <person name="Amselem J."/>
            <person name="Novero M."/>
            <person name="Xianan X."/>
            <person name="Sedzielewska Toro K."/>
            <person name="Morin E."/>
            <person name="Lipzen A."/>
            <person name="Grigoriev I.V."/>
            <person name="Henrissat B."/>
            <person name="Martin F.M."/>
            <person name="Bonfante P."/>
        </authorList>
    </citation>
    <scope>NUCLEOTIDE SEQUENCE [LARGE SCALE GENOMIC DNA]</scope>
    <source>
        <strain evidence="2 3">BEG34</strain>
    </source>
</reference>